<name>A0AA37MEK2_SEGBR</name>
<proteinExistence type="predicted"/>
<dbReference type="EMBL" id="BPTR01000001">
    <property type="protein sequence ID" value="GJG28583.1"/>
    <property type="molecule type" value="Genomic_DNA"/>
</dbReference>
<evidence type="ECO:0000313" key="4">
    <source>
        <dbReference type="Proteomes" id="UP000887043"/>
    </source>
</evidence>
<keyword evidence="3" id="KW-1185">Reference proteome</keyword>
<evidence type="ECO:0008006" key="5">
    <source>
        <dbReference type="Google" id="ProtNLM"/>
    </source>
</evidence>
<protein>
    <recommendedName>
        <fullName evidence="5">Purine biosynthesis protein PurH</fullName>
    </recommendedName>
</protein>
<dbReference type="Proteomes" id="UP000216189">
    <property type="component" value="Unassembled WGS sequence"/>
</dbReference>
<sequence>MSILIKDTTKEERLKIVLEALGMDAGGCEDYDESVVDDIYLDYIEGKKEIAQINRECSEKLAGTVH</sequence>
<dbReference type="EMBL" id="NPJF01000001">
    <property type="protein sequence ID" value="OYP57464.1"/>
    <property type="molecule type" value="Genomic_DNA"/>
</dbReference>
<reference evidence="2 3" key="1">
    <citation type="submission" date="2017-08" db="EMBL/GenBank/DDBJ databases">
        <title>Comparative genomics of non-oral Prevotella species.</title>
        <authorList>
            <person name="Accetto T."/>
            <person name="Nograsek B."/>
            <person name="Avgustin G."/>
        </authorList>
    </citation>
    <scope>NUCLEOTIDE SEQUENCE [LARGE SCALE GENOMIC DNA]</scope>
    <source>
        <strain evidence="2 3">TC1-1</strain>
    </source>
</reference>
<accession>A0AA37MEK2</accession>
<evidence type="ECO:0000313" key="2">
    <source>
        <dbReference type="EMBL" id="OYP57464.1"/>
    </source>
</evidence>
<dbReference type="RefSeq" id="WP_027453993.1">
    <property type="nucleotide sequence ID" value="NZ_BPTR01000001.1"/>
</dbReference>
<organism evidence="1 4">
    <name type="scientific">Segatella bryantii</name>
    <name type="common">Prevotella bryantii</name>
    <dbReference type="NCBI Taxonomy" id="77095"/>
    <lineage>
        <taxon>Bacteria</taxon>
        <taxon>Pseudomonadati</taxon>
        <taxon>Bacteroidota</taxon>
        <taxon>Bacteroidia</taxon>
        <taxon>Bacteroidales</taxon>
        <taxon>Prevotellaceae</taxon>
        <taxon>Segatella</taxon>
    </lineage>
</organism>
<dbReference type="AlphaFoldDB" id="A0AA37MEK2"/>
<dbReference type="Proteomes" id="UP000887043">
    <property type="component" value="Unassembled WGS sequence"/>
</dbReference>
<comment type="caution">
    <text evidence="1">The sequence shown here is derived from an EMBL/GenBank/DDBJ whole genome shotgun (WGS) entry which is preliminary data.</text>
</comment>
<reference evidence="1" key="2">
    <citation type="submission" date="2021-08" db="EMBL/GenBank/DDBJ databases">
        <title>Prevotella lacticifex sp. nov., isolated from rumen of cow.</title>
        <authorList>
            <person name="Shinkai T."/>
            <person name="Ikeyama N."/>
            <person name="Kumagai M."/>
            <person name="Ohmori H."/>
            <person name="Sakamoto M."/>
            <person name="Ohkuma M."/>
            <person name="Mitsumori M."/>
        </authorList>
    </citation>
    <scope>NUCLEOTIDE SEQUENCE</scope>
    <source>
        <strain evidence="1">DSM 11371</strain>
    </source>
</reference>
<dbReference type="GeneID" id="72478846"/>
<evidence type="ECO:0000313" key="3">
    <source>
        <dbReference type="Proteomes" id="UP000216189"/>
    </source>
</evidence>
<gene>
    <name evidence="2" type="ORF">CIK91_00070</name>
    <name evidence="1" type="ORF">PRRU23_22830</name>
</gene>
<evidence type="ECO:0000313" key="1">
    <source>
        <dbReference type="EMBL" id="GJG28583.1"/>
    </source>
</evidence>